<accession>A0AA41UW26</accession>
<dbReference type="PANTHER" id="PTHR33447">
    <property type="entry name" value="GLUTATHIONE GAMMA-GLUTAMYLCYSTEINYLTRANSFERASE"/>
    <property type="match status" value="1"/>
</dbReference>
<evidence type="ECO:0000259" key="1">
    <source>
        <dbReference type="Pfam" id="PF09328"/>
    </source>
</evidence>
<reference evidence="2" key="1">
    <citation type="submission" date="2022-03" db="EMBL/GenBank/DDBJ databases">
        <title>A functionally conserved STORR gene fusion in Papaver species that diverged 16.8 million years ago.</title>
        <authorList>
            <person name="Catania T."/>
        </authorList>
    </citation>
    <scope>NUCLEOTIDE SEQUENCE</scope>
    <source>
        <strain evidence="2">S-191538</strain>
    </source>
</reference>
<dbReference type="GO" id="GO:0098849">
    <property type="term" value="P:cellular detoxification of cadmium ion"/>
    <property type="evidence" value="ECO:0007669"/>
    <property type="project" value="TreeGrafter"/>
</dbReference>
<feature type="non-terminal residue" evidence="2">
    <location>
        <position position="1"/>
    </location>
</feature>
<dbReference type="InterPro" id="IPR015407">
    <property type="entry name" value="Phytochelatin_synthase_C"/>
</dbReference>
<evidence type="ECO:0000313" key="2">
    <source>
        <dbReference type="EMBL" id="MCL7022729.1"/>
    </source>
</evidence>
<gene>
    <name evidence="2" type="ORF">MKW94_011924</name>
</gene>
<dbReference type="EMBL" id="JAJJMA010014338">
    <property type="protein sequence ID" value="MCL7022729.1"/>
    <property type="molecule type" value="Genomic_DNA"/>
</dbReference>
<dbReference type="Proteomes" id="UP001177140">
    <property type="component" value="Unassembled WGS sequence"/>
</dbReference>
<sequence length="268" mass="29410">SCKNGSWNDTAKYLMCDVHVLLQSADVTDVQKVLSAVVTSLPAKFTEFIKWVAEVRRQEDAGSSLSEEEKERLVIKEEVLKQVRETELFKHVVESPCCRNPPSGIDKDTLPEIAAMVCSQGAEILSGKLGSPDGFCCKSTCVSLTTNGTVVCGTVVTGKSQQGVDMLVPYSETNPCGCHVSSPCKSKTMHPVCSDILTALLLALPSHTWSGIKDEKLLEEIYGLVSTDKLPRLLQDEVLNLRSQLHSLKRCQDKEVEHDDLEGIDMSR</sequence>
<dbReference type="Pfam" id="PF09328">
    <property type="entry name" value="Phytochelatin_C"/>
    <property type="match status" value="1"/>
</dbReference>
<dbReference type="GO" id="GO:0046872">
    <property type="term" value="F:metal ion binding"/>
    <property type="evidence" value="ECO:0007669"/>
    <property type="project" value="InterPro"/>
</dbReference>
<evidence type="ECO:0000313" key="3">
    <source>
        <dbReference type="Proteomes" id="UP001177140"/>
    </source>
</evidence>
<feature type="domain" description="Phytochelatin synthase C-terminal" evidence="1">
    <location>
        <begin position="2"/>
        <end position="245"/>
    </location>
</feature>
<dbReference type="GO" id="GO:0046938">
    <property type="term" value="P:phytochelatin biosynthetic process"/>
    <property type="evidence" value="ECO:0007669"/>
    <property type="project" value="InterPro"/>
</dbReference>
<keyword evidence="3" id="KW-1185">Reference proteome</keyword>
<proteinExistence type="predicted"/>
<dbReference type="InterPro" id="IPR040409">
    <property type="entry name" value="PCS-like"/>
</dbReference>
<dbReference type="AlphaFoldDB" id="A0AA41UW26"/>
<comment type="caution">
    <text evidence="2">The sequence shown here is derived from an EMBL/GenBank/DDBJ whole genome shotgun (WGS) entry which is preliminary data.</text>
</comment>
<dbReference type="PANTHER" id="PTHR33447:SF2">
    <property type="entry name" value="GLUTATHIONE GAMMA-GLUTAMYLCYSTEINYLTRANSFERASE"/>
    <property type="match status" value="1"/>
</dbReference>
<name>A0AA41UW26_PAPNU</name>
<organism evidence="2 3">
    <name type="scientific">Papaver nudicaule</name>
    <name type="common">Iceland poppy</name>
    <dbReference type="NCBI Taxonomy" id="74823"/>
    <lineage>
        <taxon>Eukaryota</taxon>
        <taxon>Viridiplantae</taxon>
        <taxon>Streptophyta</taxon>
        <taxon>Embryophyta</taxon>
        <taxon>Tracheophyta</taxon>
        <taxon>Spermatophyta</taxon>
        <taxon>Magnoliopsida</taxon>
        <taxon>Ranunculales</taxon>
        <taxon>Papaveraceae</taxon>
        <taxon>Papaveroideae</taxon>
        <taxon>Papaver</taxon>
    </lineage>
</organism>
<dbReference type="GO" id="GO:0010273">
    <property type="term" value="P:detoxification of copper ion"/>
    <property type="evidence" value="ECO:0007669"/>
    <property type="project" value="TreeGrafter"/>
</dbReference>
<protein>
    <recommendedName>
        <fullName evidence="1">Phytochelatin synthase C-terminal domain-containing protein</fullName>
    </recommendedName>
</protein>
<dbReference type="GO" id="GO:0016756">
    <property type="term" value="F:glutathione gamma-glutamylcysteinyltransferase activity"/>
    <property type="evidence" value="ECO:0007669"/>
    <property type="project" value="InterPro"/>
</dbReference>